<evidence type="ECO:0000313" key="5">
    <source>
        <dbReference type="Proteomes" id="UP001281410"/>
    </source>
</evidence>
<proteinExistence type="predicted"/>
<feature type="compositionally biased region" description="Basic and acidic residues" evidence="1">
    <location>
        <begin position="22"/>
        <end position="36"/>
    </location>
</feature>
<feature type="domain" description="Plant heme peroxidase family profile" evidence="3">
    <location>
        <begin position="11"/>
        <end position="209"/>
    </location>
</feature>
<evidence type="ECO:0000313" key="4">
    <source>
        <dbReference type="EMBL" id="KAK3219831.1"/>
    </source>
</evidence>
<keyword evidence="2" id="KW-0812">Transmembrane</keyword>
<gene>
    <name evidence="4" type="ORF">Dsin_013801</name>
</gene>
<keyword evidence="2" id="KW-0472">Membrane</keyword>
<name>A0AAE0E9C1_9ROSI</name>
<dbReference type="GO" id="GO:0004601">
    <property type="term" value="F:peroxidase activity"/>
    <property type="evidence" value="ECO:0007669"/>
    <property type="project" value="InterPro"/>
</dbReference>
<dbReference type="GO" id="GO:0006979">
    <property type="term" value="P:response to oxidative stress"/>
    <property type="evidence" value="ECO:0007669"/>
    <property type="project" value="InterPro"/>
</dbReference>
<accession>A0AAE0E9C1</accession>
<comment type="caution">
    <text evidence="4">The sequence shown here is derived from an EMBL/GenBank/DDBJ whole genome shotgun (WGS) entry which is preliminary data.</text>
</comment>
<dbReference type="AlphaFoldDB" id="A0AAE0E9C1"/>
<feature type="transmembrane region" description="Helical" evidence="2">
    <location>
        <begin position="261"/>
        <end position="282"/>
    </location>
</feature>
<dbReference type="Gene3D" id="1.10.420.10">
    <property type="entry name" value="Peroxidase, domain 2"/>
    <property type="match status" value="1"/>
</dbReference>
<evidence type="ECO:0000256" key="2">
    <source>
        <dbReference type="SAM" id="Phobius"/>
    </source>
</evidence>
<organism evidence="4 5">
    <name type="scientific">Dipteronia sinensis</name>
    <dbReference type="NCBI Taxonomy" id="43782"/>
    <lineage>
        <taxon>Eukaryota</taxon>
        <taxon>Viridiplantae</taxon>
        <taxon>Streptophyta</taxon>
        <taxon>Embryophyta</taxon>
        <taxon>Tracheophyta</taxon>
        <taxon>Spermatophyta</taxon>
        <taxon>Magnoliopsida</taxon>
        <taxon>eudicotyledons</taxon>
        <taxon>Gunneridae</taxon>
        <taxon>Pentapetalae</taxon>
        <taxon>rosids</taxon>
        <taxon>malvids</taxon>
        <taxon>Sapindales</taxon>
        <taxon>Sapindaceae</taxon>
        <taxon>Hippocastanoideae</taxon>
        <taxon>Acereae</taxon>
        <taxon>Dipteronia</taxon>
    </lineage>
</organism>
<dbReference type="InterPro" id="IPR010255">
    <property type="entry name" value="Haem_peroxidase_sf"/>
</dbReference>
<keyword evidence="5" id="KW-1185">Reference proteome</keyword>
<dbReference type="Gene3D" id="1.10.520.10">
    <property type="match status" value="1"/>
</dbReference>
<dbReference type="GO" id="GO:0020037">
    <property type="term" value="F:heme binding"/>
    <property type="evidence" value="ECO:0007669"/>
    <property type="project" value="InterPro"/>
</dbReference>
<dbReference type="Proteomes" id="UP001281410">
    <property type="component" value="Unassembled WGS sequence"/>
</dbReference>
<dbReference type="PROSITE" id="PS50873">
    <property type="entry name" value="PEROXIDASE_4"/>
    <property type="match status" value="1"/>
</dbReference>
<feature type="compositionally biased region" description="Acidic residues" evidence="1">
    <location>
        <begin position="12"/>
        <end position="21"/>
    </location>
</feature>
<dbReference type="InterPro" id="IPR002016">
    <property type="entry name" value="Haem_peroxidase"/>
</dbReference>
<sequence length="385" mass="43246">MHGLTPGQSEREDFDASEDSYEPEKPVWEKPGKHEPFNLSTSDQSTNYGYPMFRQNGRTSKDLLYDIGKYYVSVIMVIFFFFFDMETSAQIAPSPHFDGSPSSSTAYLHSFEDSLSSAAEEQGVDMAYVDRKWVLAQCTIYRSPLQGKGILCADQQLMTGEETGIWVRAYASDVTMFRRDFALALMRLSNLRTLTAPMGQIHLNCSKTKINIYSLIDPSLRVELLILTEGWGTENSEFISMKNLSTISSYGFFAIFRNLPLLASSSFMGSFDVMIILFFFFFRASSSVDSGAIYARGVIRDHFTELGGRVCFEHGCWLINADWNCSVTHVFREGNKLADGLAHLGEVMEPGLLFSEEPPSAVGSLYDSDFRGLACLRSSPSLFFY</sequence>
<dbReference type="SUPFAM" id="SSF48113">
    <property type="entry name" value="Heme-dependent peroxidases"/>
    <property type="match status" value="1"/>
</dbReference>
<reference evidence="4" key="1">
    <citation type="journal article" date="2023" name="Plant J.">
        <title>Genome sequences and population genomics provide insights into the demographic history, inbreeding, and mutation load of two 'living fossil' tree species of Dipteronia.</title>
        <authorList>
            <person name="Feng Y."/>
            <person name="Comes H.P."/>
            <person name="Chen J."/>
            <person name="Zhu S."/>
            <person name="Lu R."/>
            <person name="Zhang X."/>
            <person name="Li P."/>
            <person name="Qiu J."/>
            <person name="Olsen K.M."/>
            <person name="Qiu Y."/>
        </authorList>
    </citation>
    <scope>NUCLEOTIDE SEQUENCE</scope>
    <source>
        <strain evidence="4">NBL</strain>
    </source>
</reference>
<protein>
    <recommendedName>
        <fullName evidence="3">Plant heme peroxidase family profile domain-containing protein</fullName>
    </recommendedName>
</protein>
<keyword evidence="2" id="KW-1133">Transmembrane helix</keyword>
<dbReference type="EMBL" id="JANJYJ010000004">
    <property type="protein sequence ID" value="KAK3219831.1"/>
    <property type="molecule type" value="Genomic_DNA"/>
</dbReference>
<evidence type="ECO:0000259" key="3">
    <source>
        <dbReference type="PROSITE" id="PS50873"/>
    </source>
</evidence>
<feature type="region of interest" description="Disordered" evidence="1">
    <location>
        <begin position="1"/>
        <end position="41"/>
    </location>
</feature>
<evidence type="ECO:0000256" key="1">
    <source>
        <dbReference type="SAM" id="MobiDB-lite"/>
    </source>
</evidence>